<keyword evidence="6 13" id="KW-0175">Coiled coil</keyword>
<dbReference type="PROSITE" id="PS50016">
    <property type="entry name" value="ZF_PHD_2"/>
    <property type="match status" value="2"/>
</dbReference>
<feature type="domain" description="PHD-type" evidence="16">
    <location>
        <begin position="1091"/>
        <end position="1140"/>
    </location>
</feature>
<evidence type="ECO:0000313" key="20">
    <source>
        <dbReference type="RefSeq" id="XP_017779678.1"/>
    </source>
</evidence>
<dbReference type="InterPro" id="IPR019787">
    <property type="entry name" value="Znf_PHD-finger"/>
</dbReference>
<dbReference type="Pfam" id="PF00439">
    <property type="entry name" value="Bromodomain"/>
    <property type="match status" value="1"/>
</dbReference>
<dbReference type="SUPFAM" id="SSF57903">
    <property type="entry name" value="FYVE/PHD zinc finger"/>
    <property type="match status" value="2"/>
</dbReference>
<evidence type="ECO:0000259" key="18">
    <source>
        <dbReference type="PROSITE" id="PS51136"/>
    </source>
</evidence>
<feature type="domain" description="WAC" evidence="18">
    <location>
        <begin position="22"/>
        <end position="128"/>
    </location>
</feature>
<dbReference type="InterPro" id="IPR036427">
    <property type="entry name" value="Bromodomain-like_sf"/>
</dbReference>
<dbReference type="Pfam" id="PF15612">
    <property type="entry name" value="WHIM1"/>
    <property type="match status" value="1"/>
</dbReference>
<evidence type="ECO:0000256" key="12">
    <source>
        <dbReference type="PROSITE-ProRule" id="PRU00475"/>
    </source>
</evidence>
<dbReference type="InterPro" id="IPR019786">
    <property type="entry name" value="Zinc_finger_PHD-type_CS"/>
</dbReference>
<dbReference type="Gene3D" id="1.20.920.10">
    <property type="entry name" value="Bromodomain-like"/>
    <property type="match status" value="1"/>
</dbReference>
<dbReference type="PRINTS" id="PR00503">
    <property type="entry name" value="BROMODOMAIN"/>
</dbReference>
<feature type="domain" description="DDT" evidence="17">
    <location>
        <begin position="326"/>
        <end position="391"/>
    </location>
</feature>
<keyword evidence="4" id="KW-0862">Zinc</keyword>
<evidence type="ECO:0000259" key="17">
    <source>
        <dbReference type="PROSITE" id="PS50827"/>
    </source>
</evidence>
<dbReference type="InterPro" id="IPR047171">
    <property type="entry name" value="BAZ1A"/>
</dbReference>
<evidence type="ECO:0000256" key="2">
    <source>
        <dbReference type="ARBA" id="ARBA00022723"/>
    </source>
</evidence>
<evidence type="ECO:0000256" key="13">
    <source>
        <dbReference type="SAM" id="Coils"/>
    </source>
</evidence>
<dbReference type="PROSITE" id="PS01359">
    <property type="entry name" value="ZF_PHD_1"/>
    <property type="match status" value="2"/>
</dbReference>
<evidence type="ECO:0000259" key="15">
    <source>
        <dbReference type="PROSITE" id="PS50014"/>
    </source>
</evidence>
<feature type="domain" description="Bromo" evidence="15">
    <location>
        <begin position="1183"/>
        <end position="1253"/>
    </location>
</feature>
<evidence type="ECO:0000256" key="6">
    <source>
        <dbReference type="ARBA" id="ARBA00023054"/>
    </source>
</evidence>
<dbReference type="GeneID" id="108564971"/>
<evidence type="ECO:0000256" key="1">
    <source>
        <dbReference type="ARBA" id="ARBA00004123"/>
    </source>
</evidence>
<dbReference type="InterPro" id="IPR013136">
    <property type="entry name" value="WSTF_Acf1_Cbp146"/>
</dbReference>
<keyword evidence="8" id="KW-0804">Transcription</keyword>
<reference evidence="20" key="1">
    <citation type="submission" date="2025-08" db="UniProtKB">
        <authorList>
            <consortium name="RefSeq"/>
        </authorList>
    </citation>
    <scope>IDENTIFICATION</scope>
    <source>
        <tissue evidence="20">Whole Larva</tissue>
    </source>
</reference>
<accession>A0ABM1MYM8</accession>
<dbReference type="InterPro" id="IPR001965">
    <property type="entry name" value="Znf_PHD"/>
</dbReference>
<gene>
    <name evidence="20" type="primary">LOC108564971</name>
</gene>
<evidence type="ECO:0000256" key="14">
    <source>
        <dbReference type="SAM" id="MobiDB-lite"/>
    </source>
</evidence>
<dbReference type="SUPFAM" id="SSF47370">
    <property type="entry name" value="Bromodomain"/>
    <property type="match status" value="1"/>
</dbReference>
<comment type="subcellular location">
    <subcellularLocation>
        <location evidence="1 12">Nucleus</location>
    </subcellularLocation>
</comment>
<keyword evidence="7 10" id="KW-0103">Bromodomain</keyword>
<dbReference type="PROSITE" id="PS50827">
    <property type="entry name" value="DDT"/>
    <property type="match status" value="1"/>
</dbReference>
<evidence type="ECO:0000313" key="19">
    <source>
        <dbReference type="Proteomes" id="UP000695000"/>
    </source>
</evidence>
<dbReference type="InterPro" id="IPR001487">
    <property type="entry name" value="Bromodomain"/>
</dbReference>
<keyword evidence="9 12" id="KW-0539">Nucleus</keyword>
<dbReference type="Pfam" id="PF00628">
    <property type="entry name" value="PHD"/>
    <property type="match status" value="2"/>
</dbReference>
<dbReference type="SMART" id="SM00297">
    <property type="entry name" value="BROMO"/>
    <property type="match status" value="1"/>
</dbReference>
<feature type="compositionally biased region" description="Basic and acidic residues" evidence="14">
    <location>
        <begin position="671"/>
        <end position="692"/>
    </location>
</feature>
<dbReference type="InterPro" id="IPR028941">
    <property type="entry name" value="WHIM2_dom"/>
</dbReference>
<dbReference type="Pfam" id="PF15613">
    <property type="entry name" value="WSD"/>
    <property type="match status" value="1"/>
</dbReference>
<evidence type="ECO:0000259" key="16">
    <source>
        <dbReference type="PROSITE" id="PS50016"/>
    </source>
</evidence>
<evidence type="ECO:0000256" key="9">
    <source>
        <dbReference type="ARBA" id="ARBA00023242"/>
    </source>
</evidence>
<feature type="coiled-coil region" evidence="13">
    <location>
        <begin position="528"/>
        <end position="597"/>
    </location>
</feature>
<dbReference type="InterPro" id="IPR018501">
    <property type="entry name" value="DDT_dom"/>
</dbReference>
<dbReference type="InterPro" id="IPR028942">
    <property type="entry name" value="WHIM1_dom"/>
</dbReference>
<evidence type="ECO:0000256" key="10">
    <source>
        <dbReference type="PROSITE-ProRule" id="PRU00035"/>
    </source>
</evidence>
<organism evidence="19 20">
    <name type="scientific">Nicrophorus vespilloides</name>
    <name type="common">Boreal carrion beetle</name>
    <dbReference type="NCBI Taxonomy" id="110193"/>
    <lineage>
        <taxon>Eukaryota</taxon>
        <taxon>Metazoa</taxon>
        <taxon>Ecdysozoa</taxon>
        <taxon>Arthropoda</taxon>
        <taxon>Hexapoda</taxon>
        <taxon>Insecta</taxon>
        <taxon>Pterygota</taxon>
        <taxon>Neoptera</taxon>
        <taxon>Endopterygota</taxon>
        <taxon>Coleoptera</taxon>
        <taxon>Polyphaga</taxon>
        <taxon>Staphyliniformia</taxon>
        <taxon>Silphidae</taxon>
        <taxon>Nicrophorinae</taxon>
        <taxon>Nicrophorus</taxon>
    </lineage>
</organism>
<dbReference type="InterPro" id="IPR011011">
    <property type="entry name" value="Znf_FYVE_PHD"/>
</dbReference>
<dbReference type="Gene3D" id="2.30.30.1150">
    <property type="match status" value="1"/>
</dbReference>
<dbReference type="Gene3D" id="3.30.40.10">
    <property type="entry name" value="Zinc/RING finger domain, C3HC4 (zinc finger)"/>
    <property type="match status" value="1"/>
</dbReference>
<sequence length="1296" mass="149261">MPLLKNRTLEKAPISEFLRDNEEVFHCEMTNEIFRDYDDFAEKTILCNSMVWTCSVTGKANLTYEEALRSENSAKKMLATFPEHMKIPLLYIASLTKRSSFKDMADDIFSFVKRRYFVGEQVDAMLVKRDWQTCKVVKVIAPSKEELEAYKNSPEATSNSNNNESFLPPVLYKYKLIVVKDNATSNVSETSIVKFSNIRRKPFIYTTESNKLFLKQYIESSKGGNLVLKQSAIDFYNLNSVSFDAIFDGPGPEFKKTKKVRQETIASFLTKNKLIPKETTEITKPKLSKSEIISMYKEWSTVKDDLLLEDQKIIPKATPITSLIPENYLGDALCILEFMAEFSTILETRNYFPGGMSFKEMERALLEKKPGSPLVDILQLMINSIFVMQENEHARYRTTYKKKVDGISAINMENELSLTDSSKLANVAYRWCWRYHGAALRDFPVLNLTVSEILRLHLIMSGGVVSETCSSWRKANRGGFRSEDDPAIHFRLQNPHIIKHLSSQSVVELTIGDKIKLITCLMDQLLTYEEFRTAAENVREQVRSLKIETKNLQIAEKKQILESTDKINKLKKGGSFNPTLDKEIQELETELENFKSDTEYKIIDNNQSLIRSTTHVGYDRGFRRYIKLKSLKGLYVNSDELNAGTCLPEPTRHVPQLVNAEKDEVMKYLSKSSEEMNTSDKENEPSVKKENGCSEANVEKGSSTDELLMCSSDPATCVIHSKKDGSSWSFFTEREQLDELINSMNVRGVRESDLKEALSNGREFLAKYIKTTPLKYYEDTKPIESTKKSKSVNKNEDNFGYPDNMPIRDVMCTELVLTILEFEDKLYSGGIGGINHSMRAEWRELLEKMDFDKMDLTVHKHREYDDLVANVSDDDEGEASDQIPEVIYKDPAVYLGKNKDSIEMNGVVEEKELQTIKHLATTLMQVAYTIFPDNLRRPMGRVVTKSANKMNNVFKNLILNWSTSLLASTSFSQLYLHFYTLDDCVMWNKTVSCQICRKAKNLTQMLLCDDCNSGYHLYCLKPKLSEVPEGEWFCKNCIKQREEEERRNSEAAIRKKEALERRKKRESGKLEKEAEEVEFGFGSDSNDEEEPVNCTKCGDFEGDEILKCDECPRAYHLLCLDPPLRRMPRGKWVCNGCKELESSKRYKSEHVEGIRRSNRHEVENRSDLPLHNVALQELLVDVMKHKDAWPFTRPVQKIEVPDYYTVISKPMDFGTIKYNLNMGKYKYDAEFMADAQLVFGNCNAYNSSDAEVYKCGERLLKYFSKKCNELNLRRPSDMNINEEQDEEPVNKKRRMM</sequence>
<dbReference type="InterPro" id="IPR013083">
    <property type="entry name" value="Znf_RING/FYVE/PHD"/>
</dbReference>
<dbReference type="PANTHER" id="PTHR46510:SF1">
    <property type="entry name" value="BROMODOMAIN ADJACENT TO ZINC FINGER DOMAIN PROTEIN 1A"/>
    <property type="match status" value="1"/>
</dbReference>
<dbReference type="Proteomes" id="UP000695000">
    <property type="component" value="Unplaced"/>
</dbReference>
<feature type="domain" description="PHD-type" evidence="16">
    <location>
        <begin position="990"/>
        <end position="1040"/>
    </location>
</feature>
<dbReference type="Pfam" id="PF10537">
    <property type="entry name" value="WAC_Acf1_DNA_bd"/>
    <property type="match status" value="1"/>
</dbReference>
<feature type="coiled-coil region" evidence="13">
    <location>
        <begin position="1039"/>
        <end position="1076"/>
    </location>
</feature>
<proteinExistence type="predicted"/>
<dbReference type="PROSITE" id="PS50014">
    <property type="entry name" value="BROMODOMAIN_2"/>
    <property type="match status" value="1"/>
</dbReference>
<dbReference type="RefSeq" id="XP_017779678.1">
    <property type="nucleotide sequence ID" value="XM_017924189.1"/>
</dbReference>
<evidence type="ECO:0000256" key="4">
    <source>
        <dbReference type="ARBA" id="ARBA00022833"/>
    </source>
</evidence>
<name>A0ABM1MYM8_NICVS</name>
<dbReference type="PROSITE" id="PS51136">
    <property type="entry name" value="WAC"/>
    <property type="match status" value="1"/>
</dbReference>
<keyword evidence="5" id="KW-0805">Transcription regulation</keyword>
<keyword evidence="19" id="KW-1185">Reference proteome</keyword>
<evidence type="ECO:0000256" key="11">
    <source>
        <dbReference type="PROSITE-ProRule" id="PRU00146"/>
    </source>
</evidence>
<keyword evidence="3 11" id="KW-0863">Zinc-finger</keyword>
<evidence type="ECO:0000256" key="3">
    <source>
        <dbReference type="ARBA" id="ARBA00022771"/>
    </source>
</evidence>
<protein>
    <submittedName>
        <fullName evidence="20">Bromodomain adjacent to zinc finger domain protein 1A isoform X1</fullName>
    </submittedName>
</protein>
<evidence type="ECO:0000256" key="7">
    <source>
        <dbReference type="ARBA" id="ARBA00023117"/>
    </source>
</evidence>
<evidence type="ECO:0000256" key="5">
    <source>
        <dbReference type="ARBA" id="ARBA00023015"/>
    </source>
</evidence>
<feature type="region of interest" description="Disordered" evidence="14">
    <location>
        <begin position="671"/>
        <end position="698"/>
    </location>
</feature>
<dbReference type="PANTHER" id="PTHR46510">
    <property type="entry name" value="BROMODOMAIN ADJACENT TO ZINC FINGER DOMAIN PROTEIN 1A"/>
    <property type="match status" value="1"/>
</dbReference>
<keyword evidence="2" id="KW-0479">Metal-binding</keyword>
<dbReference type="SMART" id="SM00249">
    <property type="entry name" value="PHD"/>
    <property type="match status" value="2"/>
</dbReference>
<evidence type="ECO:0000256" key="8">
    <source>
        <dbReference type="ARBA" id="ARBA00023163"/>
    </source>
</evidence>